<protein>
    <submittedName>
        <fullName evidence="1">Uncharacterized protein</fullName>
    </submittedName>
</protein>
<accession>A0AAV2G7T1</accession>
<gene>
    <name evidence="1" type="ORF">LTRI10_LOCUS46070</name>
</gene>
<proteinExistence type="predicted"/>
<evidence type="ECO:0000313" key="2">
    <source>
        <dbReference type="Proteomes" id="UP001497516"/>
    </source>
</evidence>
<name>A0AAV2G7T1_9ROSI</name>
<dbReference type="AlphaFoldDB" id="A0AAV2G7T1"/>
<sequence length="121" mass="13730">MAPPRLSWLHNFVQSFSLSFSNESLSEPLPPPSLTLFAALALPNTSCLTLVSLLSCEPILLRLRCKIYWHRGLESFLPHHEIYVDDDLIVIQRHRLKVSHPCQSSKLEWNLALYTVSSCGS</sequence>
<reference evidence="1 2" key="1">
    <citation type="submission" date="2024-04" db="EMBL/GenBank/DDBJ databases">
        <authorList>
            <person name="Fracassetti M."/>
        </authorList>
    </citation>
    <scope>NUCLEOTIDE SEQUENCE [LARGE SCALE GENOMIC DNA]</scope>
</reference>
<organism evidence="1 2">
    <name type="scientific">Linum trigynum</name>
    <dbReference type="NCBI Taxonomy" id="586398"/>
    <lineage>
        <taxon>Eukaryota</taxon>
        <taxon>Viridiplantae</taxon>
        <taxon>Streptophyta</taxon>
        <taxon>Embryophyta</taxon>
        <taxon>Tracheophyta</taxon>
        <taxon>Spermatophyta</taxon>
        <taxon>Magnoliopsida</taxon>
        <taxon>eudicotyledons</taxon>
        <taxon>Gunneridae</taxon>
        <taxon>Pentapetalae</taxon>
        <taxon>rosids</taxon>
        <taxon>fabids</taxon>
        <taxon>Malpighiales</taxon>
        <taxon>Linaceae</taxon>
        <taxon>Linum</taxon>
    </lineage>
</organism>
<dbReference type="Proteomes" id="UP001497516">
    <property type="component" value="Chromosome 8"/>
</dbReference>
<evidence type="ECO:0000313" key="1">
    <source>
        <dbReference type="EMBL" id="CAL1406337.1"/>
    </source>
</evidence>
<dbReference type="EMBL" id="OZ034821">
    <property type="protein sequence ID" value="CAL1406337.1"/>
    <property type="molecule type" value="Genomic_DNA"/>
</dbReference>
<keyword evidence="2" id="KW-1185">Reference proteome</keyword>